<evidence type="ECO:0000313" key="2">
    <source>
        <dbReference type="EMBL" id="KAH3723766.1"/>
    </source>
</evidence>
<protein>
    <submittedName>
        <fullName evidence="2">Uncharacterized protein</fullName>
    </submittedName>
</protein>
<comment type="caution">
    <text evidence="2">The sequence shown here is derived from an EMBL/GenBank/DDBJ whole genome shotgun (WGS) entry which is preliminary data.</text>
</comment>
<dbReference type="AlphaFoldDB" id="A0A9D4CFK9"/>
<dbReference type="Proteomes" id="UP000828390">
    <property type="component" value="Unassembled WGS sequence"/>
</dbReference>
<reference evidence="2" key="2">
    <citation type="submission" date="2020-11" db="EMBL/GenBank/DDBJ databases">
        <authorList>
            <person name="McCartney M.A."/>
            <person name="Auch B."/>
            <person name="Kono T."/>
            <person name="Mallez S."/>
            <person name="Becker A."/>
            <person name="Gohl D.M."/>
            <person name="Silverstein K.A.T."/>
            <person name="Koren S."/>
            <person name="Bechman K.B."/>
            <person name="Herman A."/>
            <person name="Abrahante J.E."/>
            <person name="Garbe J."/>
        </authorList>
    </citation>
    <scope>NUCLEOTIDE SEQUENCE</scope>
    <source>
        <strain evidence="2">Duluth1</strain>
        <tissue evidence="2">Whole animal</tissue>
    </source>
</reference>
<proteinExistence type="predicted"/>
<gene>
    <name evidence="2" type="ORF">DPMN_049560</name>
</gene>
<evidence type="ECO:0000313" key="3">
    <source>
        <dbReference type="Proteomes" id="UP000828390"/>
    </source>
</evidence>
<sequence length="111" mass="12622">MMGTKNYPGPYCQALGITDSILRSKPDNFQKLTLTNGAVLEIWQIAKNKNIHSSELVGLLAFLEEALVNCKEHAVTMKSQRLSENKKKLQHENNKMCKNSARVVETRIHRQ</sequence>
<evidence type="ECO:0000256" key="1">
    <source>
        <dbReference type="SAM" id="MobiDB-lite"/>
    </source>
</evidence>
<dbReference type="EMBL" id="JAIWYP010000012">
    <property type="protein sequence ID" value="KAH3723766.1"/>
    <property type="molecule type" value="Genomic_DNA"/>
</dbReference>
<reference evidence="2" key="1">
    <citation type="journal article" date="2019" name="bioRxiv">
        <title>The Genome of the Zebra Mussel, Dreissena polymorpha: A Resource for Invasive Species Research.</title>
        <authorList>
            <person name="McCartney M.A."/>
            <person name="Auch B."/>
            <person name="Kono T."/>
            <person name="Mallez S."/>
            <person name="Zhang Y."/>
            <person name="Obille A."/>
            <person name="Becker A."/>
            <person name="Abrahante J.E."/>
            <person name="Garbe J."/>
            <person name="Badalamenti J.P."/>
            <person name="Herman A."/>
            <person name="Mangelson H."/>
            <person name="Liachko I."/>
            <person name="Sullivan S."/>
            <person name="Sone E.D."/>
            <person name="Koren S."/>
            <person name="Silverstein K.A.T."/>
            <person name="Beckman K.B."/>
            <person name="Gohl D.M."/>
        </authorList>
    </citation>
    <scope>NUCLEOTIDE SEQUENCE</scope>
    <source>
        <strain evidence="2">Duluth1</strain>
        <tissue evidence="2">Whole animal</tissue>
    </source>
</reference>
<accession>A0A9D4CFK9</accession>
<name>A0A9D4CFK9_DREPO</name>
<keyword evidence="3" id="KW-1185">Reference proteome</keyword>
<feature type="region of interest" description="Disordered" evidence="1">
    <location>
        <begin position="79"/>
        <end position="102"/>
    </location>
</feature>
<organism evidence="2 3">
    <name type="scientific">Dreissena polymorpha</name>
    <name type="common">Zebra mussel</name>
    <name type="synonym">Mytilus polymorpha</name>
    <dbReference type="NCBI Taxonomy" id="45954"/>
    <lineage>
        <taxon>Eukaryota</taxon>
        <taxon>Metazoa</taxon>
        <taxon>Spiralia</taxon>
        <taxon>Lophotrochozoa</taxon>
        <taxon>Mollusca</taxon>
        <taxon>Bivalvia</taxon>
        <taxon>Autobranchia</taxon>
        <taxon>Heteroconchia</taxon>
        <taxon>Euheterodonta</taxon>
        <taxon>Imparidentia</taxon>
        <taxon>Neoheterodontei</taxon>
        <taxon>Myida</taxon>
        <taxon>Dreissenoidea</taxon>
        <taxon>Dreissenidae</taxon>
        <taxon>Dreissena</taxon>
    </lineage>
</organism>
<feature type="compositionally biased region" description="Basic and acidic residues" evidence="1">
    <location>
        <begin position="79"/>
        <end position="95"/>
    </location>
</feature>